<proteinExistence type="predicted"/>
<accession>A0AAV2LUQ4</accession>
<reference evidence="1 2" key="1">
    <citation type="submission" date="2024-04" db="EMBL/GenBank/DDBJ databases">
        <authorList>
            <person name="Waldvogel A.-M."/>
            <person name="Schoenle A."/>
        </authorList>
    </citation>
    <scope>NUCLEOTIDE SEQUENCE [LARGE SCALE GENOMIC DNA]</scope>
</reference>
<evidence type="ECO:0000313" key="1">
    <source>
        <dbReference type="EMBL" id="CAL1603822.1"/>
    </source>
</evidence>
<keyword evidence="2" id="KW-1185">Reference proteome</keyword>
<sequence>MRFSHHRFEHLHPVICGISVVSAHRNQSTLDKVPEATSSSACANEERARCPKPTELADRDTIQEIHHEILWTTDWASLSEALYVQHRPLRQTALFYRMSGLPGLPLAPLFC</sequence>
<gene>
    <name evidence="1" type="ORF">KC01_LOCUS31437</name>
</gene>
<dbReference type="AlphaFoldDB" id="A0AAV2LUQ4"/>
<evidence type="ECO:0000313" key="2">
    <source>
        <dbReference type="Proteomes" id="UP001497482"/>
    </source>
</evidence>
<organism evidence="1 2">
    <name type="scientific">Knipowitschia caucasica</name>
    <name type="common">Caucasian dwarf goby</name>
    <name type="synonym">Pomatoschistus caucasicus</name>
    <dbReference type="NCBI Taxonomy" id="637954"/>
    <lineage>
        <taxon>Eukaryota</taxon>
        <taxon>Metazoa</taxon>
        <taxon>Chordata</taxon>
        <taxon>Craniata</taxon>
        <taxon>Vertebrata</taxon>
        <taxon>Euteleostomi</taxon>
        <taxon>Actinopterygii</taxon>
        <taxon>Neopterygii</taxon>
        <taxon>Teleostei</taxon>
        <taxon>Neoteleostei</taxon>
        <taxon>Acanthomorphata</taxon>
        <taxon>Gobiaria</taxon>
        <taxon>Gobiiformes</taxon>
        <taxon>Gobioidei</taxon>
        <taxon>Gobiidae</taxon>
        <taxon>Gobiinae</taxon>
        <taxon>Knipowitschia</taxon>
    </lineage>
</organism>
<dbReference type="EMBL" id="OZ035826">
    <property type="protein sequence ID" value="CAL1603822.1"/>
    <property type="molecule type" value="Genomic_DNA"/>
</dbReference>
<protein>
    <submittedName>
        <fullName evidence="1">Uncharacterized protein</fullName>
    </submittedName>
</protein>
<dbReference type="Proteomes" id="UP001497482">
    <property type="component" value="Chromosome 4"/>
</dbReference>
<name>A0AAV2LUQ4_KNICA</name>